<dbReference type="RefSeq" id="WP_243538549.1">
    <property type="nucleotide sequence ID" value="NZ_CP093442.1"/>
</dbReference>
<evidence type="ECO:0000313" key="2">
    <source>
        <dbReference type="EMBL" id="UOF01930.1"/>
    </source>
</evidence>
<protein>
    <submittedName>
        <fullName evidence="2">DUF4339 domain-containing protein</fullName>
    </submittedName>
</protein>
<dbReference type="Proteomes" id="UP000830116">
    <property type="component" value="Chromosome"/>
</dbReference>
<name>A0ABY4CI86_9BACT</name>
<feature type="domain" description="GYF" evidence="1">
    <location>
        <begin position="91"/>
        <end position="132"/>
    </location>
</feature>
<organism evidence="2 3">
    <name type="scientific">Bdellovibrio reynosensis</name>
    <dbReference type="NCBI Taxonomy" id="2835041"/>
    <lineage>
        <taxon>Bacteria</taxon>
        <taxon>Pseudomonadati</taxon>
        <taxon>Bdellovibrionota</taxon>
        <taxon>Bdellovibrionia</taxon>
        <taxon>Bdellovibrionales</taxon>
        <taxon>Pseudobdellovibrionaceae</taxon>
        <taxon>Bdellovibrio</taxon>
    </lineage>
</organism>
<gene>
    <name evidence="2" type="ORF">MNR06_03045</name>
</gene>
<evidence type="ECO:0000259" key="1">
    <source>
        <dbReference type="Pfam" id="PF14237"/>
    </source>
</evidence>
<feature type="domain" description="GYF" evidence="1">
    <location>
        <begin position="6"/>
        <end position="51"/>
    </location>
</feature>
<accession>A0ABY4CI86</accession>
<sequence>MKNVSWYFHQNLKPQGPLTFEEIRQRIHRGEIGPQSLVSNTADDRWMPAKDWGVFEDALFPALQGQELQKNLEEKCWVLLVPSPEGKGILQEGPFSLMELKQGIQQGQISVQQFIWKSGLSGWCKIQDRPEFDRELVESIL</sequence>
<dbReference type="InterPro" id="IPR025640">
    <property type="entry name" value="GYF_2"/>
</dbReference>
<dbReference type="Pfam" id="PF14237">
    <property type="entry name" value="GYF_2"/>
    <property type="match status" value="2"/>
</dbReference>
<proteinExistence type="predicted"/>
<reference evidence="2" key="1">
    <citation type="submission" date="2022-03" db="EMBL/GenBank/DDBJ databases">
        <title>Genome Identification and Characterization of new species Bdellovibrio reynosense LBG001 sp. nov. from a Mexico soil sample.</title>
        <authorList>
            <person name="Camilli A."/>
            <person name="Ajao Y."/>
            <person name="Guo X."/>
        </authorList>
    </citation>
    <scope>NUCLEOTIDE SEQUENCE</scope>
    <source>
        <strain evidence="2">LBG001</strain>
    </source>
</reference>
<evidence type="ECO:0000313" key="3">
    <source>
        <dbReference type="Proteomes" id="UP000830116"/>
    </source>
</evidence>
<dbReference type="EMBL" id="CP093442">
    <property type="protein sequence ID" value="UOF01930.1"/>
    <property type="molecule type" value="Genomic_DNA"/>
</dbReference>
<keyword evidence="3" id="KW-1185">Reference proteome</keyword>